<dbReference type="PANTHER" id="PTHR30146">
    <property type="entry name" value="LACI-RELATED TRANSCRIPTIONAL REPRESSOR"/>
    <property type="match status" value="1"/>
</dbReference>
<evidence type="ECO:0000256" key="1">
    <source>
        <dbReference type="ARBA" id="ARBA00023015"/>
    </source>
</evidence>
<keyword evidence="2" id="KW-0238">DNA-binding</keyword>
<dbReference type="CDD" id="cd06267">
    <property type="entry name" value="PBP1_LacI_sugar_binding-like"/>
    <property type="match status" value="1"/>
</dbReference>
<proteinExistence type="predicted"/>
<dbReference type="InterPro" id="IPR046335">
    <property type="entry name" value="LacI/GalR-like_sensor"/>
</dbReference>
<dbReference type="Gene3D" id="3.40.50.2300">
    <property type="match status" value="2"/>
</dbReference>
<dbReference type="InterPro" id="IPR028082">
    <property type="entry name" value="Peripla_BP_I"/>
</dbReference>
<dbReference type="SUPFAM" id="SSF53822">
    <property type="entry name" value="Periplasmic binding protein-like I"/>
    <property type="match status" value="1"/>
</dbReference>
<comment type="caution">
    <text evidence="5">The sequence shown here is derived from an EMBL/GenBank/DDBJ whole genome shotgun (WGS) entry which is preliminary data.</text>
</comment>
<dbReference type="CDD" id="cd01392">
    <property type="entry name" value="HTH_LacI"/>
    <property type="match status" value="1"/>
</dbReference>
<dbReference type="SMART" id="SM00354">
    <property type="entry name" value="HTH_LACI"/>
    <property type="match status" value="1"/>
</dbReference>
<keyword evidence="6" id="KW-1185">Reference proteome</keyword>
<protein>
    <submittedName>
        <fullName evidence="5">LacI family transcriptional regulator</fullName>
    </submittedName>
</protein>
<keyword evidence="3" id="KW-0804">Transcription</keyword>
<evidence type="ECO:0000256" key="3">
    <source>
        <dbReference type="ARBA" id="ARBA00023163"/>
    </source>
</evidence>
<feature type="domain" description="HTH lacI-type" evidence="4">
    <location>
        <begin position="15"/>
        <end position="69"/>
    </location>
</feature>
<dbReference type="SUPFAM" id="SSF47413">
    <property type="entry name" value="lambda repressor-like DNA-binding domains"/>
    <property type="match status" value="1"/>
</dbReference>
<dbReference type="InterPro" id="IPR010982">
    <property type="entry name" value="Lambda_DNA-bd_dom_sf"/>
</dbReference>
<organism evidence="5 6">
    <name type="scientific">Flavihumibacter fluminis</name>
    <dbReference type="NCBI Taxonomy" id="2909236"/>
    <lineage>
        <taxon>Bacteria</taxon>
        <taxon>Pseudomonadati</taxon>
        <taxon>Bacteroidota</taxon>
        <taxon>Chitinophagia</taxon>
        <taxon>Chitinophagales</taxon>
        <taxon>Chitinophagaceae</taxon>
        <taxon>Flavihumibacter</taxon>
    </lineage>
</organism>
<evidence type="ECO:0000259" key="4">
    <source>
        <dbReference type="PROSITE" id="PS50932"/>
    </source>
</evidence>
<evidence type="ECO:0000313" key="5">
    <source>
        <dbReference type="EMBL" id="MCF1713649.1"/>
    </source>
</evidence>
<dbReference type="Pfam" id="PF00356">
    <property type="entry name" value="LacI"/>
    <property type="match status" value="1"/>
</dbReference>
<gene>
    <name evidence="5" type="ORF">L0U88_03275</name>
</gene>
<evidence type="ECO:0000256" key="2">
    <source>
        <dbReference type="ARBA" id="ARBA00023125"/>
    </source>
</evidence>
<evidence type="ECO:0000313" key="6">
    <source>
        <dbReference type="Proteomes" id="UP001200145"/>
    </source>
</evidence>
<dbReference type="PROSITE" id="PS50932">
    <property type="entry name" value="HTH_LACI_2"/>
    <property type="match status" value="1"/>
</dbReference>
<dbReference type="Pfam" id="PF13377">
    <property type="entry name" value="Peripla_BP_3"/>
    <property type="match status" value="1"/>
</dbReference>
<name>A0ABS9BFN5_9BACT</name>
<dbReference type="InterPro" id="IPR000843">
    <property type="entry name" value="HTH_LacI"/>
</dbReference>
<sequence>MAEIWISWRNKMKRITIKTIAEQLGLSIATVSRALQNSHEISATTREKVKQAANELGYSPNVYASGLRAGSSKTIAVIVPEVENHFFSQVISGVESIARLNNYHVLIYLTHEDPVKELEFVQLLGNGRADGLLISVTHNGNGYAHLDQLVAANYPLVLFDRLVNELDVPKVSTNNEVVSYEATRLLIERGAERIAFLGLNPNLYIIRTRLAGYQKAVQQYRPGAEPMVFSGTGRPDEDIARLKDFIAIHQPDAFLGASESMALLLYEISRQLGQSIPENYQLISFTNLAAARFLSPSLASIVQPAFEIGKEAAELLFKVIKKKKIYPAEASPTLPSVIQEGDSIRTLRP</sequence>
<dbReference type="PANTHER" id="PTHR30146:SF109">
    <property type="entry name" value="HTH-TYPE TRANSCRIPTIONAL REGULATOR GALS"/>
    <property type="match status" value="1"/>
</dbReference>
<dbReference type="Proteomes" id="UP001200145">
    <property type="component" value="Unassembled WGS sequence"/>
</dbReference>
<dbReference type="EMBL" id="JAKEVY010000001">
    <property type="protein sequence ID" value="MCF1713649.1"/>
    <property type="molecule type" value="Genomic_DNA"/>
</dbReference>
<reference evidence="5 6" key="1">
    <citation type="submission" date="2022-01" db="EMBL/GenBank/DDBJ databases">
        <title>Flavihumibacter sp. nov., isolated from sediment of a river.</title>
        <authorList>
            <person name="Liu H."/>
        </authorList>
    </citation>
    <scope>NUCLEOTIDE SEQUENCE [LARGE SCALE GENOMIC DNA]</scope>
    <source>
        <strain evidence="5 6">RY-1</strain>
    </source>
</reference>
<accession>A0ABS9BFN5</accession>
<dbReference type="Gene3D" id="1.10.260.40">
    <property type="entry name" value="lambda repressor-like DNA-binding domains"/>
    <property type="match status" value="1"/>
</dbReference>
<keyword evidence="1" id="KW-0805">Transcription regulation</keyword>
<dbReference type="RefSeq" id="WP_234864177.1">
    <property type="nucleotide sequence ID" value="NZ_JAKEVY010000001.1"/>
</dbReference>